<comment type="caution">
    <text evidence="2">The sequence shown here is derived from an EMBL/GenBank/DDBJ whole genome shotgun (WGS) entry which is preliminary data.</text>
</comment>
<dbReference type="Gene3D" id="3.40.50.300">
    <property type="entry name" value="P-loop containing nucleotide triphosphate hydrolases"/>
    <property type="match status" value="1"/>
</dbReference>
<accession>A0A0F8W6N6</accession>
<dbReference type="SUPFAM" id="SSF52540">
    <property type="entry name" value="P-loop containing nucleoside triphosphate hydrolases"/>
    <property type="match status" value="1"/>
</dbReference>
<dbReference type="GO" id="GO:0003678">
    <property type="term" value="F:DNA helicase activity"/>
    <property type="evidence" value="ECO:0007669"/>
    <property type="project" value="InterPro"/>
</dbReference>
<dbReference type="Pfam" id="PF03796">
    <property type="entry name" value="DnaB_C"/>
    <property type="match status" value="1"/>
</dbReference>
<dbReference type="AlphaFoldDB" id="A0A0F8W6N6"/>
<dbReference type="EMBL" id="LAZR01067085">
    <property type="protein sequence ID" value="KKK52308.1"/>
    <property type="molecule type" value="Genomic_DNA"/>
</dbReference>
<reference evidence="2" key="1">
    <citation type="journal article" date="2015" name="Nature">
        <title>Complex archaea that bridge the gap between prokaryotes and eukaryotes.</title>
        <authorList>
            <person name="Spang A."/>
            <person name="Saw J.H."/>
            <person name="Jorgensen S.L."/>
            <person name="Zaremba-Niedzwiedzka K."/>
            <person name="Martijn J."/>
            <person name="Lind A.E."/>
            <person name="van Eijk R."/>
            <person name="Schleper C."/>
            <person name="Guy L."/>
            <person name="Ettema T.J."/>
        </authorList>
    </citation>
    <scope>NUCLEOTIDE SEQUENCE</scope>
</reference>
<dbReference type="GO" id="GO:0006260">
    <property type="term" value="P:DNA replication"/>
    <property type="evidence" value="ECO:0007669"/>
    <property type="project" value="InterPro"/>
</dbReference>
<dbReference type="GO" id="GO:0005829">
    <property type="term" value="C:cytosol"/>
    <property type="evidence" value="ECO:0007669"/>
    <property type="project" value="TreeGrafter"/>
</dbReference>
<evidence type="ECO:0000259" key="1">
    <source>
        <dbReference type="PROSITE" id="PS51199"/>
    </source>
</evidence>
<protein>
    <recommendedName>
        <fullName evidence="1">SF4 helicase domain-containing protein</fullName>
    </recommendedName>
</protein>
<dbReference type="PANTHER" id="PTHR30153:SF2">
    <property type="entry name" value="REPLICATIVE DNA HELICASE"/>
    <property type="match status" value="1"/>
</dbReference>
<organism evidence="2">
    <name type="scientific">marine sediment metagenome</name>
    <dbReference type="NCBI Taxonomy" id="412755"/>
    <lineage>
        <taxon>unclassified sequences</taxon>
        <taxon>metagenomes</taxon>
        <taxon>ecological metagenomes</taxon>
    </lineage>
</organism>
<dbReference type="InterPro" id="IPR027417">
    <property type="entry name" value="P-loop_NTPase"/>
</dbReference>
<gene>
    <name evidence="2" type="ORF">LCGC14_3106210</name>
</gene>
<dbReference type="PANTHER" id="PTHR30153">
    <property type="entry name" value="REPLICATIVE DNA HELICASE DNAB"/>
    <property type="match status" value="1"/>
</dbReference>
<evidence type="ECO:0000313" key="2">
    <source>
        <dbReference type="EMBL" id="KKK52308.1"/>
    </source>
</evidence>
<sequence length="190" mass="20536">GAGEVDGFAESLDKTITEIEATQARGGALDGITTGFTRLDSMLSGLRKGQYVILGGRPSIGKTTFLVNVALHNLTHDRRVAFFSLEMGAQEINALLLARRSGISIKAMLSGKMGGGEIGKVKEAREALIGFPLFLDDSPALTVGEIGARALKFKADLVIVDHLDLAETGEKFTNDYTYYYYQFIAAYYCP</sequence>
<feature type="domain" description="SF4 helicase" evidence="1">
    <location>
        <begin position="25"/>
        <end position="190"/>
    </location>
</feature>
<proteinExistence type="predicted"/>
<dbReference type="PROSITE" id="PS51199">
    <property type="entry name" value="SF4_HELICASE"/>
    <property type="match status" value="1"/>
</dbReference>
<dbReference type="GO" id="GO:0005524">
    <property type="term" value="F:ATP binding"/>
    <property type="evidence" value="ECO:0007669"/>
    <property type="project" value="InterPro"/>
</dbReference>
<dbReference type="InterPro" id="IPR007694">
    <property type="entry name" value="DNA_helicase_DnaB-like_C"/>
</dbReference>
<feature type="non-terminal residue" evidence="2">
    <location>
        <position position="1"/>
    </location>
</feature>
<name>A0A0F8W6N6_9ZZZZ</name>